<evidence type="ECO:0000313" key="1">
    <source>
        <dbReference type="EMBL" id="MDX6190202.1"/>
    </source>
</evidence>
<name>A0ABU4RCA8_9FLAO</name>
<comment type="caution">
    <text evidence="1">The sequence shown here is derived from an EMBL/GenBank/DDBJ whole genome shotgun (WGS) entry which is preliminary data.</text>
</comment>
<dbReference type="EMBL" id="JAWXVI010000006">
    <property type="protein sequence ID" value="MDX6190202.1"/>
    <property type="molecule type" value="Genomic_DNA"/>
</dbReference>
<accession>A0ABU4RCA8</accession>
<dbReference type="RefSeq" id="WP_230003419.1">
    <property type="nucleotide sequence ID" value="NZ_CP087134.1"/>
</dbReference>
<dbReference type="Proteomes" id="UP001273350">
    <property type="component" value="Unassembled WGS sequence"/>
</dbReference>
<proteinExistence type="predicted"/>
<reference evidence="1 2" key="1">
    <citation type="submission" date="2023-11" db="EMBL/GenBank/DDBJ databases">
        <title>Unpublished Manusciprt.</title>
        <authorList>
            <person name="Saticioglu I.B."/>
            <person name="Ay H."/>
            <person name="Ajmi N."/>
            <person name="Altun S."/>
            <person name="Duman M."/>
        </authorList>
    </citation>
    <scope>NUCLEOTIDE SEQUENCE [LARGE SCALE GENOMIC DNA]</scope>
    <source>
        <strain evidence="1 2">Fl-318</strain>
    </source>
</reference>
<sequence>MKNPFTTITKHFLDEQLSVVKDVKYYKLLGMTYYTKTVFTPVEIQICDSGIEENEIYDFN</sequence>
<protein>
    <submittedName>
        <fullName evidence="1">Uncharacterized protein</fullName>
    </submittedName>
</protein>
<organism evidence="1 2">
    <name type="scientific">Flavobacterium cupriresistens</name>
    <dbReference type="NCBI Taxonomy" id="2893885"/>
    <lineage>
        <taxon>Bacteria</taxon>
        <taxon>Pseudomonadati</taxon>
        <taxon>Bacteroidota</taxon>
        <taxon>Flavobacteriia</taxon>
        <taxon>Flavobacteriales</taxon>
        <taxon>Flavobacteriaceae</taxon>
        <taxon>Flavobacterium</taxon>
    </lineage>
</organism>
<evidence type="ECO:0000313" key="2">
    <source>
        <dbReference type="Proteomes" id="UP001273350"/>
    </source>
</evidence>
<gene>
    <name evidence="1" type="ORF">SGQ83_12645</name>
</gene>
<keyword evidence="2" id="KW-1185">Reference proteome</keyword>